<comment type="caution">
    <text evidence="2">The sequence shown here is derived from an EMBL/GenBank/DDBJ whole genome shotgun (WGS) entry which is preliminary data.</text>
</comment>
<proteinExistence type="predicted"/>
<evidence type="ECO:0000256" key="1">
    <source>
        <dbReference type="SAM" id="MobiDB-lite"/>
    </source>
</evidence>
<keyword evidence="3" id="KW-1185">Reference proteome</keyword>
<dbReference type="OrthoDB" id="191139at2759"/>
<gene>
    <name evidence="2" type="ORF">AC579_1453</name>
</gene>
<evidence type="ECO:0000313" key="2">
    <source>
        <dbReference type="EMBL" id="KXT15937.1"/>
    </source>
</evidence>
<organism evidence="2 3">
    <name type="scientific">Pseudocercospora musae</name>
    <dbReference type="NCBI Taxonomy" id="113226"/>
    <lineage>
        <taxon>Eukaryota</taxon>
        <taxon>Fungi</taxon>
        <taxon>Dikarya</taxon>
        <taxon>Ascomycota</taxon>
        <taxon>Pezizomycotina</taxon>
        <taxon>Dothideomycetes</taxon>
        <taxon>Dothideomycetidae</taxon>
        <taxon>Mycosphaerellales</taxon>
        <taxon>Mycosphaerellaceae</taxon>
        <taxon>Pseudocercospora</taxon>
    </lineage>
</organism>
<sequence length="67" mass="7251">MPGSKNTYDPNTDIPDLSGKVFVVTRGSAGIGFASAPISYNTMLPIQRNKPKTRSSGRVYANSQSRF</sequence>
<dbReference type="AlphaFoldDB" id="A0A139IMA4"/>
<feature type="region of interest" description="Disordered" evidence="1">
    <location>
        <begin position="47"/>
        <end position="67"/>
    </location>
</feature>
<dbReference type="EMBL" id="LFZO01000047">
    <property type="protein sequence ID" value="KXT15937.1"/>
    <property type="molecule type" value="Genomic_DNA"/>
</dbReference>
<name>A0A139IMA4_9PEZI</name>
<accession>A0A139IMA4</accession>
<dbReference type="Proteomes" id="UP000073492">
    <property type="component" value="Unassembled WGS sequence"/>
</dbReference>
<protein>
    <submittedName>
        <fullName evidence="2">Uncharacterized protein</fullName>
    </submittedName>
</protein>
<evidence type="ECO:0000313" key="3">
    <source>
        <dbReference type="Proteomes" id="UP000073492"/>
    </source>
</evidence>
<reference evidence="2 3" key="1">
    <citation type="submission" date="2015-07" db="EMBL/GenBank/DDBJ databases">
        <title>Comparative genomics of the Sigatoka disease complex on banana suggests a link between parallel evolutionary changes in Pseudocercospora fijiensis and Pseudocercospora eumusae and increased virulence on the banana host.</title>
        <authorList>
            <person name="Chang T.-C."/>
            <person name="Salvucci A."/>
            <person name="Crous P.W."/>
            <person name="Stergiopoulos I."/>
        </authorList>
    </citation>
    <scope>NUCLEOTIDE SEQUENCE [LARGE SCALE GENOMIC DNA]</scope>
    <source>
        <strain evidence="2 3">CBS 116634</strain>
    </source>
</reference>